<keyword evidence="1" id="KW-0805">Transcription regulation</keyword>
<reference evidence="5" key="1">
    <citation type="submission" date="2021-04" db="EMBL/GenBank/DDBJ databases">
        <title>Genomic insights into ecological role and evolution of a novel Thermoplasmata order Candidatus Sysuiplasmatales.</title>
        <authorList>
            <person name="Yuan Y."/>
        </authorList>
    </citation>
    <scope>NUCLEOTIDE SEQUENCE</scope>
    <source>
        <strain evidence="5">YP2-bin.285</strain>
    </source>
</reference>
<dbReference type="EMBL" id="JAGVSJ010000079">
    <property type="protein sequence ID" value="MBX8632822.1"/>
    <property type="molecule type" value="Genomic_DNA"/>
</dbReference>
<evidence type="ECO:0000313" key="6">
    <source>
        <dbReference type="Proteomes" id="UP000716004"/>
    </source>
</evidence>
<dbReference type="PANTHER" id="PTHR33204">
    <property type="entry name" value="TRANSCRIPTIONAL REGULATOR, MARR FAMILY"/>
    <property type="match status" value="1"/>
</dbReference>
<dbReference type="InterPro" id="IPR002577">
    <property type="entry name" value="HTH_HxlR"/>
</dbReference>
<evidence type="ECO:0000259" key="4">
    <source>
        <dbReference type="PROSITE" id="PS51118"/>
    </source>
</evidence>
<accession>A0A8J7YLL4</accession>
<dbReference type="Proteomes" id="UP000716004">
    <property type="component" value="Unassembled WGS sequence"/>
</dbReference>
<evidence type="ECO:0000313" key="5">
    <source>
        <dbReference type="EMBL" id="MBX8632822.1"/>
    </source>
</evidence>
<organism evidence="5 6">
    <name type="scientific">Candidatus Sysuiplasma superficiale</name>
    <dbReference type="NCBI Taxonomy" id="2823368"/>
    <lineage>
        <taxon>Archaea</taxon>
        <taxon>Methanobacteriati</taxon>
        <taxon>Thermoplasmatota</taxon>
        <taxon>Thermoplasmata</taxon>
        <taxon>Candidatus Sysuiplasmatales</taxon>
        <taxon>Candidatus Sysuiplasmataceae</taxon>
        <taxon>Candidatus Sysuiplasma</taxon>
    </lineage>
</organism>
<comment type="caution">
    <text evidence="5">The sequence shown here is derived from an EMBL/GenBank/DDBJ whole genome shotgun (WGS) entry which is preliminary data.</text>
</comment>
<evidence type="ECO:0000256" key="2">
    <source>
        <dbReference type="ARBA" id="ARBA00023125"/>
    </source>
</evidence>
<dbReference type="Gene3D" id="1.10.10.10">
    <property type="entry name" value="Winged helix-like DNA-binding domain superfamily/Winged helix DNA-binding domain"/>
    <property type="match status" value="1"/>
</dbReference>
<proteinExistence type="predicted"/>
<dbReference type="PROSITE" id="PS51118">
    <property type="entry name" value="HTH_HXLR"/>
    <property type="match status" value="1"/>
</dbReference>
<dbReference type="AlphaFoldDB" id="A0A8J7YLL4"/>
<sequence>MVKAKEKACMIMHDSREICILPSESVLKLIGKRYTLLIIGLLGNERSMHFNEVLRSVGAARSNLISQRFKELESAGLVERRIINSRPVGVEYSLTDKGLELRAQLIPLFDWIEKSSGAKLK</sequence>
<evidence type="ECO:0000256" key="1">
    <source>
        <dbReference type="ARBA" id="ARBA00023015"/>
    </source>
</evidence>
<gene>
    <name evidence="5" type="ORF">J9259_09990</name>
</gene>
<name>A0A8J7YLL4_9ARCH</name>
<protein>
    <submittedName>
        <fullName evidence="5">Helix-turn-helix transcriptional regulator</fullName>
    </submittedName>
</protein>
<keyword evidence="3" id="KW-0804">Transcription</keyword>
<dbReference type="GO" id="GO:0003677">
    <property type="term" value="F:DNA binding"/>
    <property type="evidence" value="ECO:0007669"/>
    <property type="project" value="UniProtKB-KW"/>
</dbReference>
<dbReference type="PANTHER" id="PTHR33204:SF18">
    <property type="entry name" value="TRANSCRIPTIONAL REGULATORY PROTEIN"/>
    <property type="match status" value="1"/>
</dbReference>
<evidence type="ECO:0000256" key="3">
    <source>
        <dbReference type="ARBA" id="ARBA00023163"/>
    </source>
</evidence>
<dbReference type="InterPro" id="IPR036390">
    <property type="entry name" value="WH_DNA-bd_sf"/>
</dbReference>
<keyword evidence="2" id="KW-0238">DNA-binding</keyword>
<dbReference type="SUPFAM" id="SSF46785">
    <property type="entry name" value="Winged helix' DNA-binding domain"/>
    <property type="match status" value="1"/>
</dbReference>
<feature type="domain" description="HTH hxlR-type" evidence="4">
    <location>
        <begin position="19"/>
        <end position="120"/>
    </location>
</feature>
<dbReference type="InterPro" id="IPR036388">
    <property type="entry name" value="WH-like_DNA-bd_sf"/>
</dbReference>
<dbReference type="Pfam" id="PF01638">
    <property type="entry name" value="HxlR"/>
    <property type="match status" value="1"/>
</dbReference>